<dbReference type="EMBL" id="HBUE01087543">
    <property type="protein sequence ID" value="CAG6480085.1"/>
    <property type="molecule type" value="Transcribed_RNA"/>
</dbReference>
<protein>
    <submittedName>
        <fullName evidence="2">(northern house mosquito) hypothetical protein</fullName>
    </submittedName>
</protein>
<evidence type="ECO:0000313" key="2">
    <source>
        <dbReference type="EMBL" id="CAG6480085.1"/>
    </source>
</evidence>
<organism evidence="2">
    <name type="scientific">Culex pipiens</name>
    <name type="common">House mosquito</name>
    <dbReference type="NCBI Taxonomy" id="7175"/>
    <lineage>
        <taxon>Eukaryota</taxon>
        <taxon>Metazoa</taxon>
        <taxon>Ecdysozoa</taxon>
        <taxon>Arthropoda</taxon>
        <taxon>Hexapoda</taxon>
        <taxon>Insecta</taxon>
        <taxon>Pterygota</taxon>
        <taxon>Neoptera</taxon>
        <taxon>Endopterygota</taxon>
        <taxon>Diptera</taxon>
        <taxon>Nematocera</taxon>
        <taxon>Culicoidea</taxon>
        <taxon>Culicidae</taxon>
        <taxon>Culicinae</taxon>
        <taxon>Culicini</taxon>
        <taxon>Culex</taxon>
        <taxon>Culex</taxon>
    </lineage>
</organism>
<evidence type="ECO:0000256" key="1">
    <source>
        <dbReference type="SAM" id="MobiDB-lite"/>
    </source>
</evidence>
<name>A0A8D8BUV7_CULPI</name>
<reference evidence="2" key="1">
    <citation type="submission" date="2021-05" db="EMBL/GenBank/DDBJ databases">
        <authorList>
            <person name="Alioto T."/>
            <person name="Alioto T."/>
            <person name="Gomez Garrido J."/>
        </authorList>
    </citation>
    <scope>NUCLEOTIDE SEQUENCE</scope>
</reference>
<dbReference type="AlphaFoldDB" id="A0A8D8BUV7"/>
<feature type="region of interest" description="Disordered" evidence="1">
    <location>
        <begin position="1"/>
        <end position="126"/>
    </location>
</feature>
<sequence>MQGLQAVQDRAVQPLSGRNLQRNSAGSRIAPELLHPRGGLLLQNPPERDHGGRCPHRTTGRGRPQLSNRWSPVGINRPGAGSGSNRNGHRPGGESHGRRQDLRGRSRPKQAGPGQATRCRRNLPRQ</sequence>
<feature type="compositionally biased region" description="Polar residues" evidence="1">
    <location>
        <begin position="16"/>
        <end position="26"/>
    </location>
</feature>
<accession>A0A8D8BUV7</accession>
<feature type="compositionally biased region" description="Basic and acidic residues" evidence="1">
    <location>
        <begin position="91"/>
        <end position="104"/>
    </location>
</feature>
<proteinExistence type="predicted"/>